<dbReference type="InterPro" id="IPR002067">
    <property type="entry name" value="MCP"/>
</dbReference>
<dbReference type="STRING" id="51511.ENSCSAVP00000004896"/>
<evidence type="ECO:0000256" key="9">
    <source>
        <dbReference type="RuleBase" id="RU000488"/>
    </source>
</evidence>
<proteinExistence type="inferred from homology"/>
<dbReference type="HOGENOM" id="CLU_015166_14_1_1"/>
<keyword evidence="3 9" id="KW-0813">Transport</keyword>
<feature type="repeat" description="Solcar" evidence="8">
    <location>
        <begin position="102"/>
        <end position="189"/>
    </location>
</feature>
<dbReference type="GO" id="GO:0055085">
    <property type="term" value="P:transmembrane transport"/>
    <property type="evidence" value="ECO:0007669"/>
    <property type="project" value="InterPro"/>
</dbReference>
<keyword evidence="6" id="KW-1133">Transmembrane helix</keyword>
<keyword evidence="7 8" id="KW-0472">Membrane</keyword>
<dbReference type="Proteomes" id="UP000007875">
    <property type="component" value="Unassembled WGS sequence"/>
</dbReference>
<dbReference type="PANTHER" id="PTHR45618">
    <property type="entry name" value="MITOCHONDRIAL DICARBOXYLATE CARRIER-RELATED"/>
    <property type="match status" value="1"/>
</dbReference>
<name>H2YHU7_CIOSA</name>
<dbReference type="eggNOG" id="KOG0759">
    <property type="taxonomic scope" value="Eukaryota"/>
</dbReference>
<dbReference type="PRINTS" id="PR00926">
    <property type="entry name" value="MITOCARRIER"/>
</dbReference>
<evidence type="ECO:0000256" key="4">
    <source>
        <dbReference type="ARBA" id="ARBA00022692"/>
    </source>
</evidence>
<dbReference type="Ensembl" id="ENSCSAVT00000004964.1">
    <property type="protein sequence ID" value="ENSCSAVP00000004896.1"/>
    <property type="gene ID" value="ENSCSAVG00000002913.1"/>
</dbReference>
<dbReference type="InterPro" id="IPR018108">
    <property type="entry name" value="MCP_transmembrane"/>
</dbReference>
<dbReference type="AlphaFoldDB" id="H2YHU7"/>
<dbReference type="GO" id="GO:0016020">
    <property type="term" value="C:membrane"/>
    <property type="evidence" value="ECO:0007669"/>
    <property type="project" value="UniProtKB-SubCell"/>
</dbReference>
<keyword evidence="5" id="KW-0677">Repeat</keyword>
<comment type="subcellular location">
    <subcellularLocation>
        <location evidence="1">Membrane</location>
        <topology evidence="1">Multi-pass membrane protein</topology>
    </subcellularLocation>
</comment>
<evidence type="ECO:0000256" key="1">
    <source>
        <dbReference type="ARBA" id="ARBA00004141"/>
    </source>
</evidence>
<evidence type="ECO:0000256" key="2">
    <source>
        <dbReference type="ARBA" id="ARBA00006375"/>
    </source>
</evidence>
<evidence type="ECO:0000256" key="8">
    <source>
        <dbReference type="PROSITE-ProRule" id="PRU00282"/>
    </source>
</evidence>
<dbReference type="InterPro" id="IPR023395">
    <property type="entry name" value="MCP_dom_sf"/>
</dbReference>
<reference evidence="10" key="3">
    <citation type="submission" date="2025-09" db="UniProtKB">
        <authorList>
            <consortium name="Ensembl"/>
        </authorList>
    </citation>
    <scope>IDENTIFICATION</scope>
</reference>
<evidence type="ECO:0000256" key="6">
    <source>
        <dbReference type="ARBA" id="ARBA00022989"/>
    </source>
</evidence>
<evidence type="ECO:0000256" key="3">
    <source>
        <dbReference type="ARBA" id="ARBA00022448"/>
    </source>
</evidence>
<dbReference type="PROSITE" id="PS51257">
    <property type="entry name" value="PROKAR_LIPOPROTEIN"/>
    <property type="match status" value="1"/>
</dbReference>
<evidence type="ECO:0000256" key="5">
    <source>
        <dbReference type="ARBA" id="ARBA00022737"/>
    </source>
</evidence>
<accession>H2YHU7</accession>
<dbReference type="SUPFAM" id="SSF103506">
    <property type="entry name" value="Mitochondrial carrier"/>
    <property type="match status" value="1"/>
</dbReference>
<evidence type="ECO:0008006" key="12">
    <source>
        <dbReference type="Google" id="ProtNLM"/>
    </source>
</evidence>
<evidence type="ECO:0000313" key="10">
    <source>
        <dbReference type="Ensembl" id="ENSCSAVP00000004896.1"/>
    </source>
</evidence>
<evidence type="ECO:0000256" key="7">
    <source>
        <dbReference type="ARBA" id="ARBA00023136"/>
    </source>
</evidence>
<protein>
    <recommendedName>
        <fullName evidence="12">Mitochondrial dicarboxylate carrier</fullName>
    </recommendedName>
</protein>
<reference evidence="11" key="1">
    <citation type="submission" date="2003-08" db="EMBL/GenBank/DDBJ databases">
        <authorList>
            <person name="Birren B."/>
            <person name="Nusbaum C."/>
            <person name="Abebe A."/>
            <person name="Abouelleil A."/>
            <person name="Adekoya E."/>
            <person name="Ait-zahra M."/>
            <person name="Allen N."/>
            <person name="Allen T."/>
            <person name="An P."/>
            <person name="Anderson M."/>
            <person name="Anderson S."/>
            <person name="Arachchi H."/>
            <person name="Armbruster J."/>
            <person name="Bachantsang P."/>
            <person name="Baldwin J."/>
            <person name="Barry A."/>
            <person name="Bayul T."/>
            <person name="Blitshsteyn B."/>
            <person name="Bloom T."/>
            <person name="Blye J."/>
            <person name="Boguslavskiy L."/>
            <person name="Borowsky M."/>
            <person name="Boukhgalter B."/>
            <person name="Brunache A."/>
            <person name="Butler J."/>
            <person name="Calixte N."/>
            <person name="Calvo S."/>
            <person name="Camarata J."/>
            <person name="Campo K."/>
            <person name="Chang J."/>
            <person name="Cheshatsang Y."/>
            <person name="Citroen M."/>
            <person name="Collymore A."/>
            <person name="Considine T."/>
            <person name="Cook A."/>
            <person name="Cooke P."/>
            <person name="Corum B."/>
            <person name="Cuomo C."/>
            <person name="David R."/>
            <person name="Dawoe T."/>
            <person name="Degray S."/>
            <person name="Dodge S."/>
            <person name="Dooley K."/>
            <person name="Dorje P."/>
            <person name="Dorjee K."/>
            <person name="Dorris L."/>
            <person name="Duffey N."/>
            <person name="Dupes A."/>
            <person name="Elkins T."/>
            <person name="Engels R."/>
            <person name="Erickson J."/>
            <person name="Farina A."/>
            <person name="Faro S."/>
            <person name="Ferreira P."/>
            <person name="Fischer H."/>
            <person name="Fitzgerald M."/>
            <person name="Foley K."/>
            <person name="Gage D."/>
            <person name="Galagan J."/>
            <person name="Gearin G."/>
            <person name="Gnerre S."/>
            <person name="Gnirke A."/>
            <person name="Goyette A."/>
            <person name="Graham J."/>
            <person name="Grandbois E."/>
            <person name="Gyaltsen K."/>
            <person name="Hafez N."/>
            <person name="Hagopian D."/>
            <person name="Hagos B."/>
            <person name="Hall J."/>
            <person name="Hatcher B."/>
            <person name="Heller A."/>
            <person name="Higgins H."/>
            <person name="Honan T."/>
            <person name="Horn A."/>
            <person name="Houde N."/>
            <person name="Hughes L."/>
            <person name="Hulme W."/>
            <person name="Husby E."/>
            <person name="Iliev I."/>
            <person name="Jaffe D."/>
            <person name="Jones C."/>
            <person name="Kamal M."/>
            <person name="Kamat A."/>
            <person name="Kamvysselis M."/>
            <person name="Karlsson E."/>
            <person name="Kells C."/>
            <person name="Kieu A."/>
            <person name="Kisner P."/>
            <person name="Kodira C."/>
            <person name="Kulbokas E."/>
            <person name="Labutti K."/>
            <person name="Lama D."/>
            <person name="Landers T."/>
            <person name="Leger J."/>
            <person name="Levine S."/>
            <person name="Lewis D."/>
            <person name="Lewis T."/>
            <person name="Lindblad-toh K."/>
            <person name="Liu X."/>
            <person name="Lokyitsang T."/>
            <person name="Lokyitsang Y."/>
            <person name="Lucien O."/>
            <person name="Lui A."/>
            <person name="Ma L.J."/>
            <person name="Mabbitt R."/>
            <person name="Macdonald J."/>
            <person name="Maclean C."/>
            <person name="Major J."/>
            <person name="Manning J."/>
            <person name="Marabella R."/>
            <person name="Maru K."/>
            <person name="Matthews C."/>
            <person name="Mauceli E."/>
            <person name="Mccarthy M."/>
            <person name="Mcdonough S."/>
            <person name="Mcghee T."/>
            <person name="Meldrim J."/>
            <person name="Meneus L."/>
            <person name="Mesirov J."/>
            <person name="Mihalev A."/>
            <person name="Mihova T."/>
            <person name="Mikkelsen T."/>
            <person name="Mlenga V."/>
            <person name="Moru K."/>
            <person name="Mozes J."/>
            <person name="Mulrain L."/>
            <person name="Munson G."/>
            <person name="Naylor J."/>
            <person name="Newes C."/>
            <person name="Nguyen C."/>
            <person name="Nguyen N."/>
            <person name="Nguyen T."/>
            <person name="Nicol R."/>
            <person name="Nielsen C."/>
            <person name="Nizzari M."/>
            <person name="Norbu C."/>
            <person name="Norbu N."/>
            <person name="O'donnell P."/>
            <person name="Okoawo O."/>
            <person name="O'leary S."/>
            <person name="Omotosho B."/>
            <person name="O'neill K."/>
            <person name="Osman S."/>
            <person name="Parker S."/>
            <person name="Perrin D."/>
            <person name="Phunkhang P."/>
            <person name="Piqani B."/>
            <person name="Purcell S."/>
            <person name="Rachupka T."/>
            <person name="Ramasamy U."/>
            <person name="Rameau R."/>
            <person name="Ray V."/>
            <person name="Raymond C."/>
            <person name="Retta R."/>
            <person name="Richardson S."/>
            <person name="Rise C."/>
            <person name="Rodriguez J."/>
            <person name="Rogers J."/>
            <person name="Rogov P."/>
            <person name="Rutman M."/>
            <person name="Schupbach R."/>
            <person name="Seaman C."/>
            <person name="Settipalli S."/>
            <person name="Sharpe T."/>
            <person name="Sheridan J."/>
            <person name="Sherpa N."/>
            <person name="Shi J."/>
            <person name="Smirnov S."/>
            <person name="Smith C."/>
            <person name="Sougnez C."/>
            <person name="Spencer B."/>
            <person name="Stalker J."/>
            <person name="Stange-thomann N."/>
            <person name="Stavropoulos S."/>
            <person name="Stetson K."/>
            <person name="Stone C."/>
            <person name="Stone S."/>
            <person name="Stubbs M."/>
            <person name="Talamas J."/>
            <person name="Tchuinga P."/>
            <person name="Tenzing P."/>
            <person name="Tesfaye S."/>
            <person name="Theodore J."/>
            <person name="Thoulutsang Y."/>
            <person name="Topham K."/>
            <person name="Towey S."/>
            <person name="Tsamla T."/>
            <person name="Tsomo N."/>
            <person name="Vallee D."/>
            <person name="Vassiliev H."/>
            <person name="Venkataraman V."/>
            <person name="Vinson J."/>
            <person name="Vo A."/>
            <person name="Wade C."/>
            <person name="Wang S."/>
            <person name="Wangchuk T."/>
            <person name="Wangdi T."/>
            <person name="Whittaker C."/>
            <person name="Wilkinson J."/>
            <person name="Wu Y."/>
            <person name="Wyman D."/>
            <person name="Yadav S."/>
            <person name="Yang S."/>
            <person name="Yang X."/>
            <person name="Yeager S."/>
            <person name="Yee E."/>
            <person name="Young G."/>
            <person name="Zainoun J."/>
            <person name="Zembeck L."/>
            <person name="Zimmer A."/>
            <person name="Zody M."/>
            <person name="Lander E."/>
        </authorList>
    </citation>
    <scope>NUCLEOTIDE SEQUENCE [LARGE SCALE GENOMIC DNA]</scope>
</reference>
<dbReference type="OMA" id="TTRFGAY"/>
<dbReference type="Gene3D" id="1.50.40.10">
    <property type="entry name" value="Mitochondrial carrier domain"/>
    <property type="match status" value="1"/>
</dbReference>
<reference evidence="10" key="2">
    <citation type="submission" date="2025-08" db="UniProtKB">
        <authorList>
            <consortium name="Ensembl"/>
        </authorList>
    </citation>
    <scope>IDENTIFICATION</scope>
</reference>
<dbReference type="InterPro" id="IPR050391">
    <property type="entry name" value="Mito_Metabolite_Transporter"/>
</dbReference>
<feature type="repeat" description="Solcar" evidence="8">
    <location>
        <begin position="6"/>
        <end position="90"/>
    </location>
</feature>
<dbReference type="Pfam" id="PF00153">
    <property type="entry name" value="Mito_carr"/>
    <property type="match status" value="3"/>
</dbReference>
<sequence length="288" mass="31802">MEVDRTKRSSQWYHGGIASAAAACCTHPLDLLKVHLQTQQGTNMGGTQMAVKIVRSQGVLALYNGISASVARQLTYSMTRFAIYDIMKPIVFTDGRDPSLVQKMMLASVGGFIGGVVGTPCDMVNVRMQNDIKLPHAARRNYKHVFDGLYQVVSKEGVATLFNGVAMASTRAVLITIGQIAFYDQIKESLLRTSYFHDTIFTHFSASLMAGTITTAMTHPVDVIKTRLMNAPKGQYKGVIDCVLQTARQGPYTFLKGFLPAFVRLGPQTILTWIFKEQLRLRFGNDPV</sequence>
<evidence type="ECO:0000313" key="11">
    <source>
        <dbReference type="Proteomes" id="UP000007875"/>
    </source>
</evidence>
<organism evidence="10 11">
    <name type="scientific">Ciona savignyi</name>
    <name type="common">Pacific transparent sea squirt</name>
    <dbReference type="NCBI Taxonomy" id="51511"/>
    <lineage>
        <taxon>Eukaryota</taxon>
        <taxon>Metazoa</taxon>
        <taxon>Chordata</taxon>
        <taxon>Tunicata</taxon>
        <taxon>Ascidiacea</taxon>
        <taxon>Phlebobranchia</taxon>
        <taxon>Cionidae</taxon>
        <taxon>Ciona</taxon>
    </lineage>
</organism>
<feature type="repeat" description="Solcar" evidence="8">
    <location>
        <begin position="198"/>
        <end position="282"/>
    </location>
</feature>
<keyword evidence="11" id="KW-1185">Reference proteome</keyword>
<dbReference type="GeneTree" id="ENSGT00940000156783"/>
<comment type="similarity">
    <text evidence="2 9">Belongs to the mitochondrial carrier (TC 2.A.29) family.</text>
</comment>
<keyword evidence="4 8" id="KW-0812">Transmembrane</keyword>
<dbReference type="InParanoid" id="H2YHU7"/>
<dbReference type="PROSITE" id="PS50920">
    <property type="entry name" value="SOLCAR"/>
    <property type="match status" value="3"/>
</dbReference>
<dbReference type="FunCoup" id="H2YHU7">
    <property type="interactions" value="9"/>
</dbReference>